<evidence type="ECO:0000313" key="3">
    <source>
        <dbReference type="Proteomes" id="UP000318693"/>
    </source>
</evidence>
<comment type="caution">
    <text evidence="2">The sequence shown here is derived from an EMBL/GenBank/DDBJ whole genome shotgun (WGS) entry which is preliminary data.</text>
</comment>
<dbReference type="InterPro" id="IPR036388">
    <property type="entry name" value="WH-like_DNA-bd_sf"/>
</dbReference>
<dbReference type="SUPFAM" id="SSF46785">
    <property type="entry name" value="Winged helix' DNA-binding domain"/>
    <property type="match status" value="1"/>
</dbReference>
<dbReference type="Proteomes" id="UP000318693">
    <property type="component" value="Unassembled WGS sequence"/>
</dbReference>
<evidence type="ECO:0000313" key="2">
    <source>
        <dbReference type="EMBL" id="TRW47394.1"/>
    </source>
</evidence>
<evidence type="ECO:0008006" key="4">
    <source>
        <dbReference type="Google" id="ProtNLM"/>
    </source>
</evidence>
<protein>
    <recommendedName>
        <fullName evidence="4">MarR family transcriptional regulator</fullName>
    </recommendedName>
</protein>
<sequence length="213" mass="22200">MKRSTDSSPPNSRAALAAGHEGTVAALDAAATGDPEADDGGRRLRSAVQRGEPSRRLTDTLDLVEETAAVSRSQKQIYVTIERLTGLRFGELQALSAVADGATHYRAVARATGQADPAAEATCAVLERKGLLARHAHPEAARNTGEATLVHVTAAGTVALQQAEALRVRLLDSVLATLDAEDTDRLRSVVSRVNDAAAPRRLPAIAGLITGSA</sequence>
<dbReference type="RefSeq" id="WP_143416669.1">
    <property type="nucleotide sequence ID" value="NZ_VJXR01000002.1"/>
</dbReference>
<organism evidence="2 3">
    <name type="scientific">Georgenia yuyongxinii</name>
    <dbReference type="NCBI Taxonomy" id="2589797"/>
    <lineage>
        <taxon>Bacteria</taxon>
        <taxon>Bacillati</taxon>
        <taxon>Actinomycetota</taxon>
        <taxon>Actinomycetes</taxon>
        <taxon>Micrococcales</taxon>
        <taxon>Bogoriellaceae</taxon>
        <taxon>Georgenia</taxon>
    </lineage>
</organism>
<dbReference type="EMBL" id="VJXR01000002">
    <property type="protein sequence ID" value="TRW47394.1"/>
    <property type="molecule type" value="Genomic_DNA"/>
</dbReference>
<feature type="compositionally biased region" description="Polar residues" evidence="1">
    <location>
        <begin position="1"/>
        <end position="11"/>
    </location>
</feature>
<dbReference type="AlphaFoldDB" id="A0A552WX98"/>
<evidence type="ECO:0000256" key="1">
    <source>
        <dbReference type="SAM" id="MobiDB-lite"/>
    </source>
</evidence>
<gene>
    <name evidence="2" type="ORF">FJ693_00915</name>
</gene>
<keyword evidence="3" id="KW-1185">Reference proteome</keyword>
<dbReference type="InterPro" id="IPR036390">
    <property type="entry name" value="WH_DNA-bd_sf"/>
</dbReference>
<proteinExistence type="predicted"/>
<feature type="region of interest" description="Disordered" evidence="1">
    <location>
        <begin position="1"/>
        <end position="21"/>
    </location>
</feature>
<accession>A0A552WX98</accession>
<dbReference type="Gene3D" id="1.10.10.10">
    <property type="entry name" value="Winged helix-like DNA-binding domain superfamily/Winged helix DNA-binding domain"/>
    <property type="match status" value="1"/>
</dbReference>
<reference evidence="2 3" key="1">
    <citation type="submission" date="2019-07" db="EMBL/GenBank/DDBJ databases">
        <title>Georgenia wutianyii sp. nov. and Georgenia *** sp. nov. isolated from plateau pika (Ochotona curzoniae) in the Qinghai-Tibet plateau of China.</title>
        <authorList>
            <person name="Tian Z."/>
        </authorList>
    </citation>
    <scope>NUCLEOTIDE SEQUENCE [LARGE SCALE GENOMIC DNA]</scope>
    <source>
        <strain evidence="2 3">Z446</strain>
    </source>
</reference>
<name>A0A552WX98_9MICO</name>